<evidence type="ECO:0000313" key="1">
    <source>
        <dbReference type="EMBL" id="MBW73325.1"/>
    </source>
</evidence>
<name>A0A2M4D6X2_ANODA</name>
<organism evidence="1">
    <name type="scientific">Anopheles darlingi</name>
    <name type="common">Mosquito</name>
    <dbReference type="NCBI Taxonomy" id="43151"/>
    <lineage>
        <taxon>Eukaryota</taxon>
        <taxon>Metazoa</taxon>
        <taxon>Ecdysozoa</taxon>
        <taxon>Arthropoda</taxon>
        <taxon>Hexapoda</taxon>
        <taxon>Insecta</taxon>
        <taxon>Pterygota</taxon>
        <taxon>Neoptera</taxon>
        <taxon>Endopterygota</taxon>
        <taxon>Diptera</taxon>
        <taxon>Nematocera</taxon>
        <taxon>Culicoidea</taxon>
        <taxon>Culicidae</taxon>
        <taxon>Anophelinae</taxon>
        <taxon>Anopheles</taxon>
    </lineage>
</organism>
<dbReference type="AlphaFoldDB" id="A0A2M4D6X2"/>
<accession>A0A2M4D6X2</accession>
<sequence>MHIYTVVALPFARHPLLLLLLLSPLDRSYRAGTLVWPRPRDFIINVRDRAELLLLCVGCARCYAFPSLLAPLSISPLDG</sequence>
<dbReference type="EMBL" id="GGFL01009147">
    <property type="protein sequence ID" value="MBW73325.1"/>
    <property type="molecule type" value="Transcribed_RNA"/>
</dbReference>
<protein>
    <submittedName>
        <fullName evidence="1">Putative secreted protein</fullName>
    </submittedName>
</protein>
<proteinExistence type="predicted"/>
<reference evidence="1" key="1">
    <citation type="submission" date="2018-01" db="EMBL/GenBank/DDBJ databases">
        <title>An insight into the sialome of Amazonian anophelines.</title>
        <authorList>
            <person name="Ribeiro J.M."/>
            <person name="Scarpassa V."/>
            <person name="Calvo E."/>
        </authorList>
    </citation>
    <scope>NUCLEOTIDE SEQUENCE</scope>
</reference>